<feature type="region of interest" description="Disordered" evidence="1">
    <location>
        <begin position="273"/>
        <end position="316"/>
    </location>
</feature>
<dbReference type="HOGENOM" id="CLU_067498_0_0_9"/>
<protein>
    <recommendedName>
        <fullName evidence="4">Protein kinase domain-containing protein</fullName>
    </recommendedName>
</protein>
<sequence length="338" mass="40753">MEIKCKEIAREVKKIRVRKFEDKDVEVENTSLLEMIGKGRQGAVFKINEQACMKVYGEVEDCAREYYALSLGKNTDLLPKVYCKGKNFIVMEMVYGVDLREYLQSNPLTKELSYKLIQMLITFQKIGYERIDHHKRQIYLQEDGSLKVIDVGRTVWRNRTYPYPRKLLQSLGTEYKALFLEHVKELAPELYDEWQHYMHLEEISRQVYQKLQEKQKIDFDTLRKQTETLLTTSDSKLHYKKLLGLVRKVVKEERVRERMKLQKNSNELKLKYDKKEQKMKKERKERKMKNHEKDLTETREDKSFETNQKPKEKKERVKIYIEDSVKEHSNYARIYNKK</sequence>
<dbReference type="AlphaFoldDB" id="I3E310"/>
<feature type="compositionally biased region" description="Basic residues" evidence="1">
    <location>
        <begin position="277"/>
        <end position="290"/>
    </location>
</feature>
<dbReference type="InterPro" id="IPR011009">
    <property type="entry name" value="Kinase-like_dom_sf"/>
</dbReference>
<proteinExistence type="predicted"/>
<evidence type="ECO:0000313" key="3">
    <source>
        <dbReference type="Proteomes" id="UP000027602"/>
    </source>
</evidence>
<evidence type="ECO:0000313" key="2">
    <source>
        <dbReference type="EMBL" id="AIE59027.1"/>
    </source>
</evidence>
<dbReference type="Gene3D" id="1.10.510.10">
    <property type="entry name" value="Transferase(Phosphotransferase) domain 1"/>
    <property type="match status" value="1"/>
</dbReference>
<evidence type="ECO:0008006" key="4">
    <source>
        <dbReference type="Google" id="ProtNLM"/>
    </source>
</evidence>
<dbReference type="eggNOG" id="COG0515">
    <property type="taxonomic scope" value="Bacteria"/>
</dbReference>
<dbReference type="EMBL" id="CP007739">
    <property type="protein sequence ID" value="AIE59027.1"/>
    <property type="molecule type" value="Genomic_DNA"/>
</dbReference>
<dbReference type="RefSeq" id="WP_003348003.1">
    <property type="nucleotide sequence ID" value="NZ_ADWW01000003.1"/>
</dbReference>
<feature type="compositionally biased region" description="Basic and acidic residues" evidence="1">
    <location>
        <begin position="291"/>
        <end position="316"/>
    </location>
</feature>
<organism evidence="2 3">
    <name type="scientific">Bacillus methanolicus (strain MGA3 / ATCC 53907)</name>
    <dbReference type="NCBI Taxonomy" id="796606"/>
    <lineage>
        <taxon>Bacteria</taxon>
        <taxon>Bacillati</taxon>
        <taxon>Bacillota</taxon>
        <taxon>Bacilli</taxon>
        <taxon>Bacillales</taxon>
        <taxon>Bacillaceae</taxon>
        <taxon>Bacillus</taxon>
    </lineage>
</organism>
<dbReference type="KEGG" id="bmet:BMMGA3_02815"/>
<dbReference type="Proteomes" id="UP000027602">
    <property type="component" value="Chromosome"/>
</dbReference>
<evidence type="ECO:0000256" key="1">
    <source>
        <dbReference type="SAM" id="MobiDB-lite"/>
    </source>
</evidence>
<reference evidence="2 3" key="1">
    <citation type="journal article" date="2015" name="BMC Genomics">
        <title>Transcriptome analysis of thermophilic methylotrophic Bacillus methanolicus MGA3 using RNA-sequencing provides detailed insights into its previously uncharted transcriptional landscape.</title>
        <authorList>
            <person name="Irla M."/>
            <person name="Neshat A."/>
            <person name="Brautaset T."/>
            <person name="Ruckert C."/>
            <person name="Kalinowski J."/>
            <person name="Wendisch V.F."/>
        </authorList>
    </citation>
    <scope>NUCLEOTIDE SEQUENCE [LARGE SCALE GENOMIC DNA]</scope>
    <source>
        <strain evidence="3">MGA3 / ATCC 53907</strain>
    </source>
</reference>
<gene>
    <name evidence="2" type="ORF">BMMGA3_02815</name>
</gene>
<name>I3E310_BACMM</name>
<dbReference type="OrthoDB" id="820708at2"/>
<accession>I3E310</accession>
<keyword evidence="3" id="KW-1185">Reference proteome</keyword>
<dbReference type="SUPFAM" id="SSF56112">
    <property type="entry name" value="Protein kinase-like (PK-like)"/>
    <property type="match status" value="1"/>
</dbReference>
<dbReference type="STRING" id="796606.BMMGA3_02815"/>